<dbReference type="AlphaFoldDB" id="A0A218XXV6"/>
<evidence type="ECO:0000313" key="2">
    <source>
        <dbReference type="EMBL" id="OWM89670.1"/>
    </source>
</evidence>
<dbReference type="EMBL" id="MTKT01000666">
    <property type="protein sequence ID" value="OWM89670.1"/>
    <property type="molecule type" value="Genomic_DNA"/>
</dbReference>
<protein>
    <submittedName>
        <fullName evidence="2">Uncharacterized protein</fullName>
    </submittedName>
</protein>
<evidence type="ECO:0000313" key="3">
    <source>
        <dbReference type="Proteomes" id="UP000197138"/>
    </source>
</evidence>
<reference evidence="3" key="1">
    <citation type="journal article" date="2017" name="Plant J.">
        <title>The pomegranate (Punica granatum L.) genome and the genomics of punicalagin biosynthesis.</title>
        <authorList>
            <person name="Qin G."/>
            <person name="Xu C."/>
            <person name="Ming R."/>
            <person name="Tang H."/>
            <person name="Guyot R."/>
            <person name="Kramer E.M."/>
            <person name="Hu Y."/>
            <person name="Yi X."/>
            <person name="Qi Y."/>
            <person name="Xu X."/>
            <person name="Gao Z."/>
            <person name="Pan H."/>
            <person name="Jian J."/>
            <person name="Tian Y."/>
            <person name="Yue Z."/>
            <person name="Xu Y."/>
        </authorList>
    </citation>
    <scope>NUCLEOTIDE SEQUENCE [LARGE SCALE GENOMIC DNA]</scope>
    <source>
        <strain evidence="3">cv. Dabenzi</strain>
    </source>
</reference>
<accession>A0A218XXV6</accession>
<feature type="region of interest" description="Disordered" evidence="1">
    <location>
        <begin position="64"/>
        <end position="97"/>
    </location>
</feature>
<dbReference type="Proteomes" id="UP000197138">
    <property type="component" value="Unassembled WGS sequence"/>
</dbReference>
<name>A0A218XXV6_PUNGR</name>
<feature type="region of interest" description="Disordered" evidence="1">
    <location>
        <begin position="1"/>
        <end position="22"/>
    </location>
</feature>
<comment type="caution">
    <text evidence="2">The sequence shown here is derived from an EMBL/GenBank/DDBJ whole genome shotgun (WGS) entry which is preliminary data.</text>
</comment>
<gene>
    <name evidence="2" type="ORF">CDL15_Pgr024418</name>
</gene>
<sequence>MTSRLRSGRFTSLGRASRAVREPLPLKAREPRVFRNLTIAASHHARDIWPRRGQIRLRHAETSLRRSVGGPTAKVGGRQWRSTLGVNPIPHGKEFKI</sequence>
<organism evidence="2 3">
    <name type="scientific">Punica granatum</name>
    <name type="common">Pomegranate</name>
    <dbReference type="NCBI Taxonomy" id="22663"/>
    <lineage>
        <taxon>Eukaryota</taxon>
        <taxon>Viridiplantae</taxon>
        <taxon>Streptophyta</taxon>
        <taxon>Embryophyta</taxon>
        <taxon>Tracheophyta</taxon>
        <taxon>Spermatophyta</taxon>
        <taxon>Magnoliopsida</taxon>
        <taxon>eudicotyledons</taxon>
        <taxon>Gunneridae</taxon>
        <taxon>Pentapetalae</taxon>
        <taxon>rosids</taxon>
        <taxon>malvids</taxon>
        <taxon>Myrtales</taxon>
        <taxon>Lythraceae</taxon>
        <taxon>Punica</taxon>
    </lineage>
</organism>
<proteinExistence type="predicted"/>
<evidence type="ECO:0000256" key="1">
    <source>
        <dbReference type="SAM" id="MobiDB-lite"/>
    </source>
</evidence>